<feature type="transmembrane region" description="Helical" evidence="5">
    <location>
        <begin position="27"/>
        <end position="45"/>
    </location>
</feature>
<keyword evidence="2 5" id="KW-0812">Transmembrane</keyword>
<accession>A0ABW2YHM4</accession>
<keyword evidence="3 5" id="KW-1133">Transmembrane helix</keyword>
<keyword evidence="8" id="KW-1185">Reference proteome</keyword>
<evidence type="ECO:0000313" key="7">
    <source>
        <dbReference type="EMBL" id="MFD0737903.1"/>
    </source>
</evidence>
<feature type="transmembrane region" description="Helical" evidence="5">
    <location>
        <begin position="160"/>
        <end position="181"/>
    </location>
</feature>
<dbReference type="InterPro" id="IPR051533">
    <property type="entry name" value="WaaL-like"/>
</dbReference>
<organism evidence="7 8">
    <name type="scientific">Lysobacter koreensis</name>
    <dbReference type="NCBI Taxonomy" id="266122"/>
    <lineage>
        <taxon>Bacteria</taxon>
        <taxon>Pseudomonadati</taxon>
        <taxon>Pseudomonadota</taxon>
        <taxon>Gammaproteobacteria</taxon>
        <taxon>Lysobacterales</taxon>
        <taxon>Lysobacteraceae</taxon>
        <taxon>Lysobacter</taxon>
    </lineage>
</organism>
<comment type="subcellular location">
    <subcellularLocation>
        <location evidence="1">Membrane</location>
        <topology evidence="1">Multi-pass membrane protein</topology>
    </subcellularLocation>
</comment>
<evidence type="ECO:0000313" key="8">
    <source>
        <dbReference type="Proteomes" id="UP001597090"/>
    </source>
</evidence>
<feature type="transmembrane region" description="Helical" evidence="5">
    <location>
        <begin position="228"/>
        <end position="245"/>
    </location>
</feature>
<dbReference type="PANTHER" id="PTHR37422">
    <property type="entry name" value="TEICHURONIC ACID BIOSYNTHESIS PROTEIN TUAE"/>
    <property type="match status" value="1"/>
</dbReference>
<feature type="transmembrane region" description="Helical" evidence="5">
    <location>
        <begin position="57"/>
        <end position="78"/>
    </location>
</feature>
<gene>
    <name evidence="7" type="ORF">ACFQZQ_01180</name>
</gene>
<dbReference type="GO" id="GO:0016874">
    <property type="term" value="F:ligase activity"/>
    <property type="evidence" value="ECO:0007669"/>
    <property type="project" value="UniProtKB-KW"/>
</dbReference>
<evidence type="ECO:0000256" key="3">
    <source>
        <dbReference type="ARBA" id="ARBA00022989"/>
    </source>
</evidence>
<protein>
    <submittedName>
        <fullName evidence="7">O-antigen ligase family protein</fullName>
    </submittedName>
</protein>
<dbReference type="Pfam" id="PF04932">
    <property type="entry name" value="Wzy_C"/>
    <property type="match status" value="1"/>
</dbReference>
<feature type="transmembrane region" description="Helical" evidence="5">
    <location>
        <begin position="118"/>
        <end position="139"/>
    </location>
</feature>
<dbReference type="Proteomes" id="UP001597090">
    <property type="component" value="Unassembled WGS sequence"/>
</dbReference>
<feature type="transmembrane region" description="Helical" evidence="5">
    <location>
        <begin position="357"/>
        <end position="377"/>
    </location>
</feature>
<dbReference type="InterPro" id="IPR007016">
    <property type="entry name" value="O-antigen_ligase-rel_domated"/>
</dbReference>
<dbReference type="PANTHER" id="PTHR37422:SF13">
    <property type="entry name" value="LIPOPOLYSACCHARIDE BIOSYNTHESIS PROTEIN PA4999-RELATED"/>
    <property type="match status" value="1"/>
</dbReference>
<evidence type="ECO:0000256" key="1">
    <source>
        <dbReference type="ARBA" id="ARBA00004141"/>
    </source>
</evidence>
<reference evidence="8" key="1">
    <citation type="journal article" date="2019" name="Int. J. Syst. Evol. Microbiol.">
        <title>The Global Catalogue of Microorganisms (GCM) 10K type strain sequencing project: providing services to taxonomists for standard genome sequencing and annotation.</title>
        <authorList>
            <consortium name="The Broad Institute Genomics Platform"/>
            <consortium name="The Broad Institute Genome Sequencing Center for Infectious Disease"/>
            <person name="Wu L."/>
            <person name="Ma J."/>
        </authorList>
    </citation>
    <scope>NUCLEOTIDE SEQUENCE [LARGE SCALE GENOMIC DNA]</scope>
    <source>
        <strain evidence="8">CCUG 55491</strain>
    </source>
</reference>
<keyword evidence="7" id="KW-0436">Ligase</keyword>
<dbReference type="RefSeq" id="WP_386810860.1">
    <property type="nucleotide sequence ID" value="NZ_JBHTIH010000002.1"/>
</dbReference>
<name>A0ABW2YHM4_9GAMM</name>
<comment type="caution">
    <text evidence="7">The sequence shown here is derived from an EMBL/GenBank/DDBJ whole genome shotgun (WGS) entry which is preliminary data.</text>
</comment>
<proteinExistence type="predicted"/>
<evidence type="ECO:0000256" key="4">
    <source>
        <dbReference type="ARBA" id="ARBA00023136"/>
    </source>
</evidence>
<evidence type="ECO:0000256" key="2">
    <source>
        <dbReference type="ARBA" id="ARBA00022692"/>
    </source>
</evidence>
<feature type="transmembrane region" description="Helical" evidence="5">
    <location>
        <begin position="187"/>
        <end position="207"/>
    </location>
</feature>
<evidence type="ECO:0000259" key="6">
    <source>
        <dbReference type="Pfam" id="PF04932"/>
    </source>
</evidence>
<sequence>MFRRALLAIPIVLMPNSLHVPFDTGLAGLNVANLLLIVLLLSMPARRPDMPPPAPGILRAPLLLLFASLVIGLLIALATRPGTLVTDLTDLKNFIFYPLLYFVYRHCRQDLAGTRQLLALMLVVAIVAGLESVGEGIARDSFSSFDDSKRIAGPFGGARVSNRAGVFFAMFLPLLVAFALFVRGRRIWRLIAIAGIVVLVVAIMVTFSRQSYLIAVVTTALLLLRRHLLLAGLLAVAMVPAISLLPEGVTQRVVETQQLNEIGEAELDVSTASRFDIWDGAMRMWRDNPAGVGFGRFPSYIGSYSDYEGYDAHNMYVLMLAECGPLGLIAMLWLLWRLLKLAITVRRSSDPDDRESQALALGFGLAVVAMAMGNLYGSSFNEGLVMANFWILCGLVEHYATLKRHARTSPVVAPAPVTDAIYQRFPMAGQIAPGLYRPQEK</sequence>
<keyword evidence="4 5" id="KW-0472">Membrane</keyword>
<feature type="domain" description="O-antigen ligase-related" evidence="6">
    <location>
        <begin position="195"/>
        <end position="331"/>
    </location>
</feature>
<dbReference type="EMBL" id="JBHTIH010000002">
    <property type="protein sequence ID" value="MFD0737903.1"/>
    <property type="molecule type" value="Genomic_DNA"/>
</dbReference>
<evidence type="ECO:0000256" key="5">
    <source>
        <dbReference type="SAM" id="Phobius"/>
    </source>
</evidence>
<feature type="transmembrane region" description="Helical" evidence="5">
    <location>
        <begin position="315"/>
        <end position="336"/>
    </location>
</feature>